<organism evidence="1 2">
    <name type="scientific">Dryococelus australis</name>
    <dbReference type="NCBI Taxonomy" id="614101"/>
    <lineage>
        <taxon>Eukaryota</taxon>
        <taxon>Metazoa</taxon>
        <taxon>Ecdysozoa</taxon>
        <taxon>Arthropoda</taxon>
        <taxon>Hexapoda</taxon>
        <taxon>Insecta</taxon>
        <taxon>Pterygota</taxon>
        <taxon>Neoptera</taxon>
        <taxon>Polyneoptera</taxon>
        <taxon>Phasmatodea</taxon>
        <taxon>Verophasmatodea</taxon>
        <taxon>Anareolatae</taxon>
        <taxon>Phasmatidae</taxon>
        <taxon>Eurycanthinae</taxon>
        <taxon>Dryococelus</taxon>
    </lineage>
</organism>
<keyword evidence="2" id="KW-1185">Reference proteome</keyword>
<accession>A0ABQ9GKD4</accession>
<comment type="caution">
    <text evidence="1">The sequence shown here is derived from an EMBL/GenBank/DDBJ whole genome shotgun (WGS) entry which is preliminary data.</text>
</comment>
<reference evidence="1 2" key="1">
    <citation type="submission" date="2023-02" db="EMBL/GenBank/DDBJ databases">
        <title>LHISI_Scaffold_Assembly.</title>
        <authorList>
            <person name="Stuart O.P."/>
            <person name="Cleave R."/>
            <person name="Magrath M.J.L."/>
            <person name="Mikheyev A.S."/>
        </authorList>
    </citation>
    <scope>NUCLEOTIDE SEQUENCE [LARGE SCALE GENOMIC DNA]</scope>
    <source>
        <strain evidence="1">Daus_M_001</strain>
        <tissue evidence="1">Leg muscle</tissue>
    </source>
</reference>
<gene>
    <name evidence="1" type="ORF">PR048_026102</name>
</gene>
<sequence>MDAEHLQHAIILITQKVKDITNPEHFTDKTSEVLQGNTVAEETTCNVDYVCRTYPARPYKDSKSAVVTAEQKVNKYGTLKTTIL</sequence>
<name>A0ABQ9GKD4_9NEOP</name>
<evidence type="ECO:0000313" key="2">
    <source>
        <dbReference type="Proteomes" id="UP001159363"/>
    </source>
</evidence>
<dbReference type="Proteomes" id="UP001159363">
    <property type="component" value="Chromosome 10"/>
</dbReference>
<evidence type="ECO:0000313" key="1">
    <source>
        <dbReference type="EMBL" id="KAJ8872496.1"/>
    </source>
</evidence>
<dbReference type="EMBL" id="JARBHB010000011">
    <property type="protein sequence ID" value="KAJ8872496.1"/>
    <property type="molecule type" value="Genomic_DNA"/>
</dbReference>
<proteinExistence type="predicted"/>
<protein>
    <submittedName>
        <fullName evidence="1">Uncharacterized protein</fullName>
    </submittedName>
</protein>